<dbReference type="Gramene" id="PHT94341">
    <property type="protein sequence ID" value="PHT94341"/>
    <property type="gene ID" value="T459_02223"/>
</dbReference>
<accession>A0A1U8HCT5</accession>
<evidence type="ECO:0000313" key="3">
    <source>
        <dbReference type="Proteomes" id="UP000222542"/>
    </source>
</evidence>
<dbReference type="GO" id="GO:0004525">
    <property type="term" value="F:ribonuclease III activity"/>
    <property type="evidence" value="ECO:0007669"/>
    <property type="project" value="InterPro"/>
</dbReference>
<evidence type="ECO:0000313" key="2">
    <source>
        <dbReference type="EMBL" id="PHT94341.1"/>
    </source>
</evidence>
<dbReference type="Gene3D" id="1.10.1520.10">
    <property type="entry name" value="Ribonuclease III domain"/>
    <property type="match status" value="1"/>
</dbReference>
<dbReference type="PANTHER" id="PTHR14950:SF70">
    <property type="entry name" value="ENDORIBONUCLEASE DICER HOMOLOG 2"/>
    <property type="match status" value="1"/>
</dbReference>
<keyword evidence="1" id="KW-0378">Hydrolase</keyword>
<dbReference type="EMBL" id="AYRZ02000001">
    <property type="protein sequence ID" value="PHT94341.1"/>
    <property type="molecule type" value="Genomic_DNA"/>
</dbReference>
<sequence>MHKHILHASQELQRQIYRIVEDFGELDLVSTFGWEAESTFPKVLGDVIESLAGAIFVDSCFNKNVTFQRIRPLMELLIIHLKQ</sequence>
<dbReference type="AlphaFoldDB" id="A0A1U8HCT5"/>
<proteinExistence type="predicted"/>
<dbReference type="STRING" id="4072.A0A1U8HCT5"/>
<evidence type="ECO:0008006" key="4">
    <source>
        <dbReference type="Google" id="ProtNLM"/>
    </source>
</evidence>
<name>A0A1U8HCT5_CAPAN</name>
<comment type="caution">
    <text evidence="2">The sequence shown here is derived from an EMBL/GenBank/DDBJ whole genome shotgun (WGS) entry which is preliminary data.</text>
</comment>
<dbReference type="InterPro" id="IPR036389">
    <property type="entry name" value="RNase_III_sf"/>
</dbReference>
<dbReference type="GO" id="GO:0006396">
    <property type="term" value="P:RNA processing"/>
    <property type="evidence" value="ECO:0007669"/>
    <property type="project" value="InterPro"/>
</dbReference>
<keyword evidence="3" id="KW-1185">Reference proteome</keyword>
<reference evidence="2 3" key="1">
    <citation type="journal article" date="2014" name="Nat. Genet.">
        <title>Genome sequence of the hot pepper provides insights into the evolution of pungency in Capsicum species.</title>
        <authorList>
            <person name="Kim S."/>
            <person name="Park M."/>
            <person name="Yeom S.I."/>
            <person name="Kim Y.M."/>
            <person name="Lee J.M."/>
            <person name="Lee H.A."/>
            <person name="Seo E."/>
            <person name="Choi J."/>
            <person name="Cheong K."/>
            <person name="Kim K.T."/>
            <person name="Jung K."/>
            <person name="Lee G.W."/>
            <person name="Oh S.K."/>
            <person name="Bae C."/>
            <person name="Kim S.B."/>
            <person name="Lee H.Y."/>
            <person name="Kim S.Y."/>
            <person name="Kim M.S."/>
            <person name="Kang B.C."/>
            <person name="Jo Y.D."/>
            <person name="Yang H.B."/>
            <person name="Jeong H.J."/>
            <person name="Kang W.H."/>
            <person name="Kwon J.K."/>
            <person name="Shin C."/>
            <person name="Lim J.Y."/>
            <person name="Park J.H."/>
            <person name="Huh J.H."/>
            <person name="Kim J.S."/>
            <person name="Kim B.D."/>
            <person name="Cohen O."/>
            <person name="Paran I."/>
            <person name="Suh M.C."/>
            <person name="Lee S.B."/>
            <person name="Kim Y.K."/>
            <person name="Shin Y."/>
            <person name="Noh S.J."/>
            <person name="Park J."/>
            <person name="Seo Y.S."/>
            <person name="Kwon S.Y."/>
            <person name="Kim H.A."/>
            <person name="Park J.M."/>
            <person name="Kim H.J."/>
            <person name="Choi S.B."/>
            <person name="Bosland P.W."/>
            <person name="Reeves G."/>
            <person name="Jo S.H."/>
            <person name="Lee B.W."/>
            <person name="Cho H.T."/>
            <person name="Choi H.S."/>
            <person name="Lee M.S."/>
            <person name="Yu Y."/>
            <person name="Do Choi Y."/>
            <person name="Park B.S."/>
            <person name="van Deynze A."/>
            <person name="Ashrafi H."/>
            <person name="Hill T."/>
            <person name="Kim W.T."/>
            <person name="Pai H.S."/>
            <person name="Ahn H.K."/>
            <person name="Yeam I."/>
            <person name="Giovannoni J.J."/>
            <person name="Rose J.K."/>
            <person name="Sorensen I."/>
            <person name="Lee S.J."/>
            <person name="Kim R.W."/>
            <person name="Choi I.Y."/>
            <person name="Choi B.S."/>
            <person name="Lim J.S."/>
            <person name="Lee Y.H."/>
            <person name="Choi D."/>
        </authorList>
    </citation>
    <scope>NUCLEOTIDE SEQUENCE [LARGE SCALE GENOMIC DNA]</scope>
    <source>
        <strain evidence="3">cv. CM334</strain>
    </source>
</reference>
<protein>
    <recommendedName>
        <fullName evidence="4">RNase III domain-containing protein</fullName>
    </recommendedName>
</protein>
<dbReference type="Proteomes" id="UP000222542">
    <property type="component" value="Unassembled WGS sequence"/>
</dbReference>
<dbReference type="PANTHER" id="PTHR14950">
    <property type="entry name" value="DICER-RELATED"/>
    <property type="match status" value="1"/>
</dbReference>
<evidence type="ECO:0000256" key="1">
    <source>
        <dbReference type="ARBA" id="ARBA00022801"/>
    </source>
</evidence>
<organism evidence="2 3">
    <name type="scientific">Capsicum annuum</name>
    <name type="common">Capsicum pepper</name>
    <dbReference type="NCBI Taxonomy" id="4072"/>
    <lineage>
        <taxon>Eukaryota</taxon>
        <taxon>Viridiplantae</taxon>
        <taxon>Streptophyta</taxon>
        <taxon>Embryophyta</taxon>
        <taxon>Tracheophyta</taxon>
        <taxon>Spermatophyta</taxon>
        <taxon>Magnoliopsida</taxon>
        <taxon>eudicotyledons</taxon>
        <taxon>Gunneridae</taxon>
        <taxon>Pentapetalae</taxon>
        <taxon>asterids</taxon>
        <taxon>lamiids</taxon>
        <taxon>Solanales</taxon>
        <taxon>Solanaceae</taxon>
        <taxon>Solanoideae</taxon>
        <taxon>Capsiceae</taxon>
        <taxon>Capsicum</taxon>
    </lineage>
</organism>
<dbReference type="SUPFAM" id="SSF69065">
    <property type="entry name" value="RNase III domain-like"/>
    <property type="match status" value="1"/>
</dbReference>
<dbReference type="OMA" id="QIYRIVE"/>
<reference evidence="2 3" key="2">
    <citation type="journal article" date="2017" name="Genome Biol.">
        <title>New reference genome sequences of hot pepper reveal the massive evolution of plant disease-resistance genes by retroduplication.</title>
        <authorList>
            <person name="Kim S."/>
            <person name="Park J."/>
            <person name="Yeom S.I."/>
            <person name="Kim Y.M."/>
            <person name="Seo E."/>
            <person name="Kim K.T."/>
            <person name="Kim M.S."/>
            <person name="Lee J.M."/>
            <person name="Cheong K."/>
            <person name="Shin H.S."/>
            <person name="Kim S.B."/>
            <person name="Han K."/>
            <person name="Lee J."/>
            <person name="Park M."/>
            <person name="Lee H.A."/>
            <person name="Lee H.Y."/>
            <person name="Lee Y."/>
            <person name="Oh S."/>
            <person name="Lee J.H."/>
            <person name="Choi E."/>
            <person name="Choi E."/>
            <person name="Lee S.E."/>
            <person name="Jeon J."/>
            <person name="Kim H."/>
            <person name="Choi G."/>
            <person name="Song H."/>
            <person name="Lee J."/>
            <person name="Lee S.C."/>
            <person name="Kwon J.K."/>
            <person name="Lee H.Y."/>
            <person name="Koo N."/>
            <person name="Hong Y."/>
            <person name="Kim R.W."/>
            <person name="Kang W.H."/>
            <person name="Huh J.H."/>
            <person name="Kang B.C."/>
            <person name="Yang T.J."/>
            <person name="Lee Y.H."/>
            <person name="Bennetzen J.L."/>
            <person name="Choi D."/>
        </authorList>
    </citation>
    <scope>NUCLEOTIDE SEQUENCE [LARGE SCALE GENOMIC DNA]</scope>
    <source>
        <strain evidence="3">cv. CM334</strain>
    </source>
</reference>
<gene>
    <name evidence="2" type="ORF">T459_02223</name>
</gene>